<name>A0A8E2J9F9_9PEZI</name>
<keyword evidence="3" id="KW-1185">Reference proteome</keyword>
<sequence length="642" mass="72853">MASSERQSIALTQDYSYSLLPAGEYIRVLELLPGVASDPIHCHLNIMSLASVWRTYHAISYVWGNQSSQRDIFIENKRLRIMSNLWDALQHFRDEKEKQLLWADAICILQSHPPEKGVQVQLMEKIYAGASKVRVWLGPDTHGIAKETVDFIQETVSIAREFTKRYGSITAIPALSDSENPISKDRRKWGLYEQFLQLPWFRRVWVIQEVGVACEATMYWGDVELPFAAVLNLNEFMLLGQHLFSIHPLSWSLHDAFTGIFNYYDNPDSWRDQLITEIPAHWRRVCAAPSLSGVFIQGSRREVTDNRDLIYAFLGHPVAKRDDKPFVKPDYEKHVDEVYFDAMVRLLEWEPNPALPLAVAAGMGMRQSRDLDSEEIPTWVIRWELGLLVNWMGAPGHWHYAGGIEENVPKIDVDRKKKTLTMSGVIFDKVTWVSKLILSKDIALNELVANRDRVPALEWLWEDLKEKPCRYPEGVLRRDAMTVTLVAGRWPNKSEEQADAAKNMDKHRILVDGYSQYIAFAREHGADASTGNGSVAAQVITLFSSARDYEVLFNHVASNRRMFVTEKGFFGIGPPLLTEDDVVTVLEGVKVPFCLRGVERGEGSSFKLVGPAYVQGVMRGEVLEEGDPLGLSSGRPHDITIV</sequence>
<dbReference type="EMBL" id="KV745686">
    <property type="protein sequence ID" value="OCK73684.1"/>
    <property type="molecule type" value="Genomic_DNA"/>
</dbReference>
<dbReference type="InterPro" id="IPR010730">
    <property type="entry name" value="HET"/>
</dbReference>
<protein>
    <submittedName>
        <fullName evidence="2">HET-domain-containing protein</fullName>
    </submittedName>
</protein>
<dbReference type="AlphaFoldDB" id="A0A8E2J9F9"/>
<dbReference type="Pfam" id="PF06985">
    <property type="entry name" value="HET"/>
    <property type="match status" value="1"/>
</dbReference>
<dbReference type="PANTHER" id="PTHR24148:SF64">
    <property type="entry name" value="HETEROKARYON INCOMPATIBILITY DOMAIN-CONTAINING PROTEIN"/>
    <property type="match status" value="1"/>
</dbReference>
<dbReference type="PANTHER" id="PTHR24148">
    <property type="entry name" value="ANKYRIN REPEAT DOMAIN-CONTAINING PROTEIN 39 HOMOLOG-RELATED"/>
    <property type="match status" value="1"/>
</dbReference>
<reference evidence="2 3" key="1">
    <citation type="journal article" date="2016" name="Nat. Commun.">
        <title>Ectomycorrhizal ecology is imprinted in the genome of the dominant symbiotic fungus Cenococcum geophilum.</title>
        <authorList>
            <consortium name="DOE Joint Genome Institute"/>
            <person name="Peter M."/>
            <person name="Kohler A."/>
            <person name="Ohm R.A."/>
            <person name="Kuo A."/>
            <person name="Krutzmann J."/>
            <person name="Morin E."/>
            <person name="Arend M."/>
            <person name="Barry K.W."/>
            <person name="Binder M."/>
            <person name="Choi C."/>
            <person name="Clum A."/>
            <person name="Copeland A."/>
            <person name="Grisel N."/>
            <person name="Haridas S."/>
            <person name="Kipfer T."/>
            <person name="LaButti K."/>
            <person name="Lindquist E."/>
            <person name="Lipzen A."/>
            <person name="Maire R."/>
            <person name="Meier B."/>
            <person name="Mihaltcheva S."/>
            <person name="Molinier V."/>
            <person name="Murat C."/>
            <person name="Poggeler S."/>
            <person name="Quandt C.A."/>
            <person name="Sperisen C."/>
            <person name="Tritt A."/>
            <person name="Tisserant E."/>
            <person name="Crous P.W."/>
            <person name="Henrissat B."/>
            <person name="Nehls U."/>
            <person name="Egli S."/>
            <person name="Spatafora J.W."/>
            <person name="Grigoriev I.V."/>
            <person name="Martin F.M."/>
        </authorList>
    </citation>
    <scope>NUCLEOTIDE SEQUENCE [LARGE SCALE GENOMIC DNA]</scope>
    <source>
        <strain evidence="2 3">CBS 459.81</strain>
    </source>
</reference>
<dbReference type="Proteomes" id="UP000250266">
    <property type="component" value="Unassembled WGS sequence"/>
</dbReference>
<feature type="domain" description="Heterokaryon incompatibility" evidence="1">
    <location>
        <begin position="56"/>
        <end position="209"/>
    </location>
</feature>
<proteinExistence type="predicted"/>
<evidence type="ECO:0000259" key="1">
    <source>
        <dbReference type="Pfam" id="PF06985"/>
    </source>
</evidence>
<organism evidence="2 3">
    <name type="scientific">Lepidopterella palustris CBS 459.81</name>
    <dbReference type="NCBI Taxonomy" id="1314670"/>
    <lineage>
        <taxon>Eukaryota</taxon>
        <taxon>Fungi</taxon>
        <taxon>Dikarya</taxon>
        <taxon>Ascomycota</taxon>
        <taxon>Pezizomycotina</taxon>
        <taxon>Dothideomycetes</taxon>
        <taxon>Pleosporomycetidae</taxon>
        <taxon>Mytilinidiales</taxon>
        <taxon>Argynnaceae</taxon>
        <taxon>Lepidopterella</taxon>
    </lineage>
</organism>
<accession>A0A8E2J9F9</accession>
<dbReference type="OrthoDB" id="3553147at2759"/>
<evidence type="ECO:0000313" key="2">
    <source>
        <dbReference type="EMBL" id="OCK73684.1"/>
    </source>
</evidence>
<dbReference type="Pfam" id="PF26639">
    <property type="entry name" value="Het-6_barrel"/>
    <property type="match status" value="1"/>
</dbReference>
<dbReference type="InterPro" id="IPR052895">
    <property type="entry name" value="HetReg/Transcr_Mod"/>
</dbReference>
<gene>
    <name evidence="2" type="ORF">K432DRAFT_387258</name>
</gene>
<evidence type="ECO:0000313" key="3">
    <source>
        <dbReference type="Proteomes" id="UP000250266"/>
    </source>
</evidence>